<reference evidence="1" key="2">
    <citation type="submission" date="2025-09" db="UniProtKB">
        <authorList>
            <consortium name="Ensembl"/>
        </authorList>
    </citation>
    <scope>IDENTIFICATION</scope>
</reference>
<evidence type="ECO:0000313" key="2">
    <source>
        <dbReference type="Proteomes" id="UP000233040"/>
    </source>
</evidence>
<name>A0A2K5QJB2_CEBIM</name>
<gene>
    <name evidence="1" type="primary">LMBR1</name>
</gene>
<evidence type="ECO:0000313" key="1">
    <source>
        <dbReference type="Ensembl" id="ENSCCAP00000015981.1"/>
    </source>
</evidence>
<proteinExistence type="predicted"/>
<dbReference type="Proteomes" id="UP000233040">
    <property type="component" value="Unassembled WGS sequence"/>
</dbReference>
<protein>
    <submittedName>
        <fullName evidence="1">Limb development membrane protein 1</fullName>
    </submittedName>
</protein>
<sequence length="30" mass="3474">ICFLLFAILYIVSYFIITRYKRKSGSCSAP</sequence>
<keyword evidence="2" id="KW-1185">Reference proteome</keyword>
<dbReference type="AlphaFoldDB" id="A0A2K5QJB2"/>
<organism evidence="1 2">
    <name type="scientific">Cebus imitator</name>
    <name type="common">Panamanian white-faced capuchin</name>
    <name type="synonym">Cebus capucinus imitator</name>
    <dbReference type="NCBI Taxonomy" id="2715852"/>
    <lineage>
        <taxon>Eukaryota</taxon>
        <taxon>Metazoa</taxon>
        <taxon>Chordata</taxon>
        <taxon>Craniata</taxon>
        <taxon>Vertebrata</taxon>
        <taxon>Euteleostomi</taxon>
        <taxon>Mammalia</taxon>
        <taxon>Eutheria</taxon>
        <taxon>Euarchontoglires</taxon>
        <taxon>Primates</taxon>
        <taxon>Haplorrhini</taxon>
        <taxon>Platyrrhini</taxon>
        <taxon>Cebidae</taxon>
        <taxon>Cebinae</taxon>
        <taxon>Cebus</taxon>
    </lineage>
</organism>
<accession>A0A2K5QJB2</accession>
<reference evidence="1" key="1">
    <citation type="submission" date="2025-08" db="UniProtKB">
        <authorList>
            <consortium name="Ensembl"/>
        </authorList>
    </citation>
    <scope>IDENTIFICATION</scope>
</reference>
<dbReference type="GeneTree" id="ENSGT00390000007809"/>
<dbReference type="Ensembl" id="ENSCCAT00000033429.1">
    <property type="protein sequence ID" value="ENSCCAP00000015981.1"/>
    <property type="gene ID" value="ENSCCAG00000025726.1"/>
</dbReference>